<evidence type="ECO:0000313" key="2">
    <source>
        <dbReference type="Proteomes" id="UP000190037"/>
    </source>
</evidence>
<accession>A0A1T3P387</accession>
<evidence type="ECO:0008006" key="3">
    <source>
        <dbReference type="Google" id="ProtNLM"/>
    </source>
</evidence>
<organism evidence="1 2">
    <name type="scientific">Embleya scabrispora</name>
    <dbReference type="NCBI Taxonomy" id="159449"/>
    <lineage>
        <taxon>Bacteria</taxon>
        <taxon>Bacillati</taxon>
        <taxon>Actinomycetota</taxon>
        <taxon>Actinomycetes</taxon>
        <taxon>Kitasatosporales</taxon>
        <taxon>Streptomycetaceae</taxon>
        <taxon>Embleya</taxon>
    </lineage>
</organism>
<dbReference type="Proteomes" id="UP000190037">
    <property type="component" value="Unassembled WGS sequence"/>
</dbReference>
<dbReference type="STRING" id="159449.B4N89_23780"/>
<sequence length="279" mass="30292">MNVDLSAALHQRFGRDGLRTYASPDLDGLPLPVQVGAYFIAAEDEHPLTMGAFADAVGEVLPDAGLRDRVRLGTDQGAELYVAGDGSVRALFLGVDLPAMAVASSVEAFADGLLTLDQVLPRIAAVDEPMEGFPLYRELREALTAADPAAFVERESWWPRVLDDVRLPLNIGSSAAFEIVDAGGEPRILTESSRPGLPHPEELLWYRLAAAGVDAEDVRRVYCELEPCLMPGHYCALWMGRLFPDAEFTHGFGYGETAQSREDGVRALMTHIAEQAGNR</sequence>
<dbReference type="OrthoDB" id="3868171at2"/>
<dbReference type="Pfam" id="PF14435">
    <property type="entry name" value="SUKH-4"/>
    <property type="match status" value="1"/>
</dbReference>
<name>A0A1T3P387_9ACTN</name>
<proteinExistence type="predicted"/>
<dbReference type="InterPro" id="IPR032722">
    <property type="entry name" value="Deaminase_XOO_2897"/>
</dbReference>
<dbReference type="AlphaFoldDB" id="A0A1T3P387"/>
<gene>
    <name evidence="1" type="ORF">B4N89_23780</name>
</gene>
<evidence type="ECO:0000313" key="1">
    <source>
        <dbReference type="EMBL" id="OPC83556.1"/>
    </source>
</evidence>
<protein>
    <recommendedName>
        <fullName evidence="3">SUKH-4 immunity protein of toxin-antitoxin system</fullName>
    </recommendedName>
</protein>
<reference evidence="1 2" key="1">
    <citation type="submission" date="2017-03" db="EMBL/GenBank/DDBJ databases">
        <title>Draft genome sequence of Streptomyces scabrisporus NF3, endophyte isolated from Amphipterygium adstringens.</title>
        <authorList>
            <person name="Vazquez M."/>
            <person name="Ceapa C.D."/>
            <person name="Rodriguez Luna D."/>
            <person name="Sanchez Esquivel S."/>
        </authorList>
    </citation>
    <scope>NUCLEOTIDE SEQUENCE [LARGE SCALE GENOMIC DNA]</scope>
    <source>
        <strain evidence="1 2">NF3</strain>
    </source>
</reference>
<dbReference type="InterPro" id="IPR025851">
    <property type="entry name" value="SUKH-4"/>
</dbReference>
<dbReference type="RefSeq" id="WP_078977839.1">
    <property type="nucleotide sequence ID" value="NZ_MWQN01000001.1"/>
</dbReference>
<comment type="caution">
    <text evidence="1">The sequence shown here is derived from an EMBL/GenBank/DDBJ whole genome shotgun (WGS) entry which is preliminary data.</text>
</comment>
<dbReference type="Pfam" id="PF14440">
    <property type="entry name" value="XOO_2897-deam"/>
    <property type="match status" value="1"/>
</dbReference>
<keyword evidence="2" id="KW-1185">Reference proteome</keyword>
<dbReference type="EMBL" id="MWQN01000001">
    <property type="protein sequence ID" value="OPC83556.1"/>
    <property type="molecule type" value="Genomic_DNA"/>
</dbReference>